<comment type="caution">
    <text evidence="1">The sequence shown here is derived from an EMBL/GenBank/DDBJ whole genome shotgun (WGS) entry which is preliminary data.</text>
</comment>
<protein>
    <submittedName>
        <fullName evidence="1">Uncharacterized protein</fullName>
    </submittedName>
</protein>
<evidence type="ECO:0000313" key="1">
    <source>
        <dbReference type="EMBL" id="KAJ8899597.1"/>
    </source>
</evidence>
<dbReference type="AlphaFoldDB" id="A0AAV8UE83"/>
<accession>A0AAV8UE83</accession>
<name>A0AAV8UE83_9ROSI</name>
<evidence type="ECO:0000313" key="2">
    <source>
        <dbReference type="Proteomes" id="UP001159364"/>
    </source>
</evidence>
<reference evidence="1 2" key="1">
    <citation type="submission" date="2021-09" db="EMBL/GenBank/DDBJ databases">
        <title>Genomic insights and catalytic innovation underlie evolution of tropane alkaloids biosynthesis.</title>
        <authorList>
            <person name="Wang Y.-J."/>
            <person name="Tian T."/>
            <person name="Huang J.-P."/>
            <person name="Huang S.-X."/>
        </authorList>
    </citation>
    <scope>NUCLEOTIDE SEQUENCE [LARGE SCALE GENOMIC DNA]</scope>
    <source>
        <strain evidence="1">KIB-2018</strain>
        <tissue evidence="1">Leaf</tissue>
    </source>
</reference>
<gene>
    <name evidence="1" type="ORF">K2173_018571</name>
</gene>
<proteinExistence type="predicted"/>
<dbReference type="EMBL" id="JAIWQS010000008">
    <property type="protein sequence ID" value="KAJ8899597.1"/>
    <property type="molecule type" value="Genomic_DNA"/>
</dbReference>
<sequence length="83" mass="9371">MAKQSEGQISVVGGLSGDSLVKSKSTHLFFRLATTILDRRISLRPKLTLTVQVGNTKQVSFFSCFHTLHYSFCYRSLRTGLRF</sequence>
<organism evidence="1 2">
    <name type="scientific">Erythroxylum novogranatense</name>
    <dbReference type="NCBI Taxonomy" id="1862640"/>
    <lineage>
        <taxon>Eukaryota</taxon>
        <taxon>Viridiplantae</taxon>
        <taxon>Streptophyta</taxon>
        <taxon>Embryophyta</taxon>
        <taxon>Tracheophyta</taxon>
        <taxon>Spermatophyta</taxon>
        <taxon>Magnoliopsida</taxon>
        <taxon>eudicotyledons</taxon>
        <taxon>Gunneridae</taxon>
        <taxon>Pentapetalae</taxon>
        <taxon>rosids</taxon>
        <taxon>fabids</taxon>
        <taxon>Malpighiales</taxon>
        <taxon>Erythroxylaceae</taxon>
        <taxon>Erythroxylum</taxon>
    </lineage>
</organism>
<keyword evidence="2" id="KW-1185">Reference proteome</keyword>
<dbReference type="Proteomes" id="UP001159364">
    <property type="component" value="Linkage Group LG08"/>
</dbReference>